<keyword evidence="4 5" id="KW-0472">Membrane</keyword>
<dbReference type="AlphaFoldDB" id="A0AAE3SK16"/>
<dbReference type="InterPro" id="IPR003825">
    <property type="entry name" value="Colicin-V_CvpA"/>
</dbReference>
<keyword evidence="3 5" id="KW-1133">Transmembrane helix</keyword>
<dbReference type="PANTHER" id="PTHR37306:SF1">
    <property type="entry name" value="COLICIN V PRODUCTION PROTEIN"/>
    <property type="match status" value="1"/>
</dbReference>
<comment type="caution">
    <text evidence="6">The sequence shown here is derived from an EMBL/GenBank/DDBJ whole genome shotgun (WGS) entry which is preliminary data.</text>
</comment>
<dbReference type="GO" id="GO:0009403">
    <property type="term" value="P:toxin biosynthetic process"/>
    <property type="evidence" value="ECO:0007669"/>
    <property type="project" value="InterPro"/>
</dbReference>
<evidence type="ECO:0000313" key="7">
    <source>
        <dbReference type="Proteomes" id="UP001207408"/>
    </source>
</evidence>
<sequence length="174" mass="19363">MNYFDIVAGIILLYAIIRGVRNGFIIELASLAALVLGILGAIKFSDFTETWLSQYISGNYIGIVAFIVTFAAIVVAVHLIAKAVDKLIQAVSLGFINRLFGAVFSFIKIAFILSIIMAVFASFDRTFNLIPEKTRESSILYEPLSQFAPRVFPYLNFDKEKAQKKVQEAIEVNI</sequence>
<reference evidence="6" key="1">
    <citation type="submission" date="2022-10" db="EMBL/GenBank/DDBJ databases">
        <authorList>
            <person name="Yu W.X."/>
        </authorList>
    </citation>
    <scope>NUCLEOTIDE SEQUENCE</scope>
    <source>
        <strain evidence="6">D04</strain>
    </source>
</reference>
<keyword evidence="7" id="KW-1185">Reference proteome</keyword>
<evidence type="ECO:0000256" key="2">
    <source>
        <dbReference type="ARBA" id="ARBA00022692"/>
    </source>
</evidence>
<evidence type="ECO:0000256" key="5">
    <source>
        <dbReference type="SAM" id="Phobius"/>
    </source>
</evidence>
<feature type="transmembrane region" description="Helical" evidence="5">
    <location>
        <begin position="6"/>
        <end position="39"/>
    </location>
</feature>
<dbReference type="Proteomes" id="UP001207408">
    <property type="component" value="Unassembled WGS sequence"/>
</dbReference>
<feature type="transmembrane region" description="Helical" evidence="5">
    <location>
        <begin position="60"/>
        <end position="81"/>
    </location>
</feature>
<dbReference type="RefSeq" id="WP_301199466.1">
    <property type="nucleotide sequence ID" value="NZ_JAPDPI010000019.1"/>
</dbReference>
<comment type="subcellular location">
    <subcellularLocation>
        <location evidence="1">Membrane</location>
        <topology evidence="1">Multi-pass membrane protein</topology>
    </subcellularLocation>
</comment>
<dbReference type="Pfam" id="PF02674">
    <property type="entry name" value="Colicin_V"/>
    <property type="match status" value="1"/>
</dbReference>
<keyword evidence="2 5" id="KW-0812">Transmembrane</keyword>
<proteinExistence type="predicted"/>
<gene>
    <name evidence="6" type="ORF">OM074_10685</name>
</gene>
<evidence type="ECO:0000256" key="4">
    <source>
        <dbReference type="ARBA" id="ARBA00023136"/>
    </source>
</evidence>
<dbReference type="GO" id="GO:0016020">
    <property type="term" value="C:membrane"/>
    <property type="evidence" value="ECO:0007669"/>
    <property type="project" value="UniProtKB-SubCell"/>
</dbReference>
<accession>A0AAE3SK16</accession>
<name>A0AAE3SK16_9BACT</name>
<evidence type="ECO:0000256" key="1">
    <source>
        <dbReference type="ARBA" id="ARBA00004141"/>
    </source>
</evidence>
<evidence type="ECO:0000256" key="3">
    <source>
        <dbReference type="ARBA" id="ARBA00022989"/>
    </source>
</evidence>
<organism evidence="6 7">
    <name type="scientific">Plebeiibacterium marinum</name>
    <dbReference type="NCBI Taxonomy" id="2992111"/>
    <lineage>
        <taxon>Bacteria</taxon>
        <taxon>Pseudomonadati</taxon>
        <taxon>Bacteroidota</taxon>
        <taxon>Bacteroidia</taxon>
        <taxon>Marinilabiliales</taxon>
        <taxon>Marinilabiliaceae</taxon>
        <taxon>Plebeiibacterium</taxon>
    </lineage>
</organism>
<evidence type="ECO:0000313" key="6">
    <source>
        <dbReference type="EMBL" id="MCW3806094.1"/>
    </source>
</evidence>
<protein>
    <submittedName>
        <fullName evidence="6">CvpA family protein</fullName>
    </submittedName>
</protein>
<feature type="transmembrane region" description="Helical" evidence="5">
    <location>
        <begin position="101"/>
        <end position="123"/>
    </location>
</feature>
<dbReference type="EMBL" id="JAPDPI010000019">
    <property type="protein sequence ID" value="MCW3806094.1"/>
    <property type="molecule type" value="Genomic_DNA"/>
</dbReference>
<dbReference type="PANTHER" id="PTHR37306">
    <property type="entry name" value="COLICIN V PRODUCTION PROTEIN"/>
    <property type="match status" value="1"/>
</dbReference>